<evidence type="ECO:0000313" key="1">
    <source>
        <dbReference type="EMBL" id="KAJ0028530.1"/>
    </source>
</evidence>
<accession>A0ACC0Y346</accession>
<gene>
    <name evidence="1" type="ORF">Pint_36520</name>
</gene>
<organism evidence="1 2">
    <name type="scientific">Pistacia integerrima</name>
    <dbReference type="NCBI Taxonomy" id="434235"/>
    <lineage>
        <taxon>Eukaryota</taxon>
        <taxon>Viridiplantae</taxon>
        <taxon>Streptophyta</taxon>
        <taxon>Embryophyta</taxon>
        <taxon>Tracheophyta</taxon>
        <taxon>Spermatophyta</taxon>
        <taxon>Magnoliopsida</taxon>
        <taxon>eudicotyledons</taxon>
        <taxon>Gunneridae</taxon>
        <taxon>Pentapetalae</taxon>
        <taxon>rosids</taxon>
        <taxon>malvids</taxon>
        <taxon>Sapindales</taxon>
        <taxon>Anacardiaceae</taxon>
        <taxon>Pistacia</taxon>
    </lineage>
</organism>
<dbReference type="Proteomes" id="UP001163603">
    <property type="component" value="Chromosome 9"/>
</dbReference>
<evidence type="ECO:0000313" key="2">
    <source>
        <dbReference type="Proteomes" id="UP001163603"/>
    </source>
</evidence>
<dbReference type="EMBL" id="CM047744">
    <property type="protein sequence ID" value="KAJ0028530.1"/>
    <property type="molecule type" value="Genomic_DNA"/>
</dbReference>
<comment type="caution">
    <text evidence="1">The sequence shown here is derived from an EMBL/GenBank/DDBJ whole genome shotgun (WGS) entry which is preliminary data.</text>
</comment>
<name>A0ACC0Y346_9ROSI</name>
<sequence>MKVIQASEMGSEDDSHEEQASEMGSEDDSHEETSTDLRCLGAFGKLPRYIKNEELYSNSHPTE</sequence>
<protein>
    <submittedName>
        <fullName evidence="1">Uncharacterized protein</fullName>
    </submittedName>
</protein>
<keyword evidence="2" id="KW-1185">Reference proteome</keyword>
<proteinExistence type="predicted"/>
<reference evidence="2" key="1">
    <citation type="journal article" date="2023" name="G3 (Bethesda)">
        <title>Genome assembly and association tests identify interacting loci associated with vigor, precocity, and sex in interspecific pistachio rootstocks.</title>
        <authorList>
            <person name="Palmer W."/>
            <person name="Jacygrad E."/>
            <person name="Sagayaradj S."/>
            <person name="Cavanaugh K."/>
            <person name="Han R."/>
            <person name="Bertier L."/>
            <person name="Beede B."/>
            <person name="Kafkas S."/>
            <person name="Golino D."/>
            <person name="Preece J."/>
            <person name="Michelmore R."/>
        </authorList>
    </citation>
    <scope>NUCLEOTIDE SEQUENCE [LARGE SCALE GENOMIC DNA]</scope>
</reference>